<dbReference type="EMBL" id="JAPFGC010000002">
    <property type="protein sequence ID" value="MDA0176717.1"/>
    <property type="molecule type" value="Genomic_DNA"/>
</dbReference>
<protein>
    <submittedName>
        <fullName evidence="2">Crp/Fnr family transcriptional regulator</fullName>
    </submittedName>
</protein>
<dbReference type="Proteomes" id="UP001149142">
    <property type="component" value="Unassembled WGS sequence"/>
</dbReference>
<sequence>MFEKKESYSLEDVMSRVRTFSEISDESFAEIVEVSKVKSVKSGIVLDDVGVVPTKIYVILKGYCRSYFRLENGKEITKTFFKPLDIFASFNALINQVKSDCIYETLTDCELFELDYFDYLKLRDKNCDLFRFHSHFMEYLICLNDVKHKELLSMNATQRYLSLRKQIPNIDNLIPQYQIASYLSITPVQLSRIRAKL</sequence>
<name>A0ABT4RY46_9FLAO</name>
<dbReference type="Pfam" id="PF00027">
    <property type="entry name" value="cNMP_binding"/>
    <property type="match status" value="1"/>
</dbReference>
<comment type="caution">
    <text evidence="2">The sequence shown here is derived from an EMBL/GenBank/DDBJ whole genome shotgun (WGS) entry which is preliminary data.</text>
</comment>
<keyword evidence="3" id="KW-1185">Reference proteome</keyword>
<dbReference type="RefSeq" id="WP_270005145.1">
    <property type="nucleotide sequence ID" value="NZ_CAXQEU010000047.1"/>
</dbReference>
<accession>A0ABT4RY46</accession>
<organism evidence="2 3">
    <name type="scientific">Mesoflavibacter profundi</name>
    <dbReference type="NCBI Taxonomy" id="2708110"/>
    <lineage>
        <taxon>Bacteria</taxon>
        <taxon>Pseudomonadati</taxon>
        <taxon>Bacteroidota</taxon>
        <taxon>Flavobacteriia</taxon>
        <taxon>Flavobacteriales</taxon>
        <taxon>Flavobacteriaceae</taxon>
        <taxon>Mesoflavibacter</taxon>
    </lineage>
</organism>
<evidence type="ECO:0000313" key="2">
    <source>
        <dbReference type="EMBL" id="MDA0176717.1"/>
    </source>
</evidence>
<dbReference type="Gene3D" id="2.60.120.10">
    <property type="entry name" value="Jelly Rolls"/>
    <property type="match status" value="1"/>
</dbReference>
<gene>
    <name evidence="2" type="ORF">OOZ35_04335</name>
</gene>
<dbReference type="InterPro" id="IPR000595">
    <property type="entry name" value="cNMP-bd_dom"/>
</dbReference>
<reference evidence="2" key="1">
    <citation type="submission" date="2022-11" db="EMBL/GenBank/DDBJ databases">
        <title>Refractory cell wall polysaccharides provide important carbon source for microbial heterotrophs in the hadal ocean.</title>
        <authorList>
            <person name="Zhu X."/>
        </authorList>
    </citation>
    <scope>NUCLEOTIDE SEQUENCE</scope>
    <source>
        <strain evidence="2">MTRN7</strain>
    </source>
</reference>
<dbReference type="InterPro" id="IPR018490">
    <property type="entry name" value="cNMP-bd_dom_sf"/>
</dbReference>
<dbReference type="CDD" id="cd00038">
    <property type="entry name" value="CAP_ED"/>
    <property type="match status" value="1"/>
</dbReference>
<dbReference type="PROSITE" id="PS50042">
    <property type="entry name" value="CNMP_BINDING_3"/>
    <property type="match status" value="1"/>
</dbReference>
<proteinExistence type="predicted"/>
<evidence type="ECO:0000313" key="3">
    <source>
        <dbReference type="Proteomes" id="UP001149142"/>
    </source>
</evidence>
<dbReference type="InterPro" id="IPR014710">
    <property type="entry name" value="RmlC-like_jellyroll"/>
</dbReference>
<dbReference type="SUPFAM" id="SSF51206">
    <property type="entry name" value="cAMP-binding domain-like"/>
    <property type="match status" value="1"/>
</dbReference>
<evidence type="ECO:0000259" key="1">
    <source>
        <dbReference type="PROSITE" id="PS50042"/>
    </source>
</evidence>
<feature type="domain" description="Cyclic nucleotide-binding" evidence="1">
    <location>
        <begin position="19"/>
        <end position="122"/>
    </location>
</feature>